<protein>
    <submittedName>
        <fullName evidence="1">Uncharacterized protein</fullName>
    </submittedName>
</protein>
<name>A0ABP8H346_9BURK</name>
<dbReference type="Proteomes" id="UP001501671">
    <property type="component" value="Unassembled WGS sequence"/>
</dbReference>
<evidence type="ECO:0000313" key="2">
    <source>
        <dbReference type="Proteomes" id="UP001501671"/>
    </source>
</evidence>
<accession>A0ABP8H346</accession>
<keyword evidence="2" id="KW-1185">Reference proteome</keyword>
<reference evidence="2" key="1">
    <citation type="journal article" date="2019" name="Int. J. Syst. Evol. Microbiol.">
        <title>The Global Catalogue of Microorganisms (GCM) 10K type strain sequencing project: providing services to taxonomists for standard genome sequencing and annotation.</title>
        <authorList>
            <consortium name="The Broad Institute Genomics Platform"/>
            <consortium name="The Broad Institute Genome Sequencing Center for Infectious Disease"/>
            <person name="Wu L."/>
            <person name="Ma J."/>
        </authorList>
    </citation>
    <scope>NUCLEOTIDE SEQUENCE [LARGE SCALE GENOMIC DNA]</scope>
    <source>
        <strain evidence="2">JCM 17666</strain>
    </source>
</reference>
<gene>
    <name evidence="1" type="ORF">GCM10023144_25270</name>
</gene>
<organism evidence="1 2">
    <name type="scientific">Pigmentiphaga soli</name>
    <dbReference type="NCBI Taxonomy" id="1007095"/>
    <lineage>
        <taxon>Bacteria</taxon>
        <taxon>Pseudomonadati</taxon>
        <taxon>Pseudomonadota</taxon>
        <taxon>Betaproteobacteria</taxon>
        <taxon>Burkholderiales</taxon>
        <taxon>Alcaligenaceae</taxon>
        <taxon>Pigmentiphaga</taxon>
    </lineage>
</organism>
<proteinExistence type="predicted"/>
<comment type="caution">
    <text evidence="1">The sequence shown here is derived from an EMBL/GenBank/DDBJ whole genome shotgun (WGS) entry which is preliminary data.</text>
</comment>
<sequence>MGDELQLHILELELPKAERPGRLPAALAAWVACFQHGQEDAIMDDVTHPPVQQTVRRLKVLSMDDQARRRAFVRERPWPMKSRH</sequence>
<evidence type="ECO:0000313" key="1">
    <source>
        <dbReference type="EMBL" id="GAA4333716.1"/>
    </source>
</evidence>
<dbReference type="EMBL" id="BAABFO010000011">
    <property type="protein sequence ID" value="GAA4333716.1"/>
    <property type="molecule type" value="Genomic_DNA"/>
</dbReference>
<dbReference type="RefSeq" id="WP_345249940.1">
    <property type="nucleotide sequence ID" value="NZ_BAABFO010000011.1"/>
</dbReference>